<dbReference type="EnsemblMetazoa" id="AATE014132-RA">
    <property type="protein sequence ID" value="AATE014132-PA.1"/>
    <property type="gene ID" value="AATE014132"/>
</dbReference>
<accession>A0A182J9Y4</accession>
<sequence>MVGAPSGYGNELVNSTSAPMYDWAICNVSCLENWRSLPSEGRYWRNRSKASFRPFIRFRSRALAARRRFFRTTVGTAPPRLPLLLVTGTTPTFTRAMSQSGKGEQLPLLLLASSDVKLPGECKRASPHAPLPAVDGGLGGKMSPVALGLHSSLLASTGGKDHVPVKKPSRFACPNGSVESSWNCCCCSCWGCWYPYFDVVQQVRRVEANSPVSPEKEDHHRRNRQGCTN</sequence>
<protein>
    <submittedName>
        <fullName evidence="2">Uncharacterized protein</fullName>
    </submittedName>
</protein>
<reference evidence="2" key="1">
    <citation type="submission" date="2022-08" db="UniProtKB">
        <authorList>
            <consortium name="EnsemblMetazoa"/>
        </authorList>
    </citation>
    <scope>IDENTIFICATION</scope>
    <source>
        <strain evidence="2">EBRO</strain>
    </source>
</reference>
<proteinExistence type="predicted"/>
<dbReference type="AlphaFoldDB" id="A0A182J9Y4"/>
<organism evidence="2">
    <name type="scientific">Anopheles atroparvus</name>
    <name type="common">European mosquito</name>
    <dbReference type="NCBI Taxonomy" id="41427"/>
    <lineage>
        <taxon>Eukaryota</taxon>
        <taxon>Metazoa</taxon>
        <taxon>Ecdysozoa</taxon>
        <taxon>Arthropoda</taxon>
        <taxon>Hexapoda</taxon>
        <taxon>Insecta</taxon>
        <taxon>Pterygota</taxon>
        <taxon>Neoptera</taxon>
        <taxon>Endopterygota</taxon>
        <taxon>Diptera</taxon>
        <taxon>Nematocera</taxon>
        <taxon>Culicoidea</taxon>
        <taxon>Culicidae</taxon>
        <taxon>Anophelinae</taxon>
        <taxon>Anopheles</taxon>
    </lineage>
</organism>
<evidence type="ECO:0000313" key="2">
    <source>
        <dbReference type="EnsemblMetazoa" id="AATE014132-PA.1"/>
    </source>
</evidence>
<name>A0A182J9Y4_ANOAO</name>
<evidence type="ECO:0000256" key="1">
    <source>
        <dbReference type="SAM" id="MobiDB-lite"/>
    </source>
</evidence>
<feature type="region of interest" description="Disordered" evidence="1">
    <location>
        <begin position="209"/>
        <end position="229"/>
    </location>
</feature>
<dbReference type="VEuPathDB" id="VectorBase:AATE014132"/>